<dbReference type="AlphaFoldDB" id="A0AAV7WD15"/>
<protein>
    <submittedName>
        <fullName evidence="2">Uncharacterized protein</fullName>
    </submittedName>
</protein>
<gene>
    <name evidence="2" type="ORF">NDU88_006291</name>
</gene>
<feature type="compositionally biased region" description="Basic and acidic residues" evidence="1">
    <location>
        <begin position="30"/>
        <end position="53"/>
    </location>
</feature>
<sequence length="125" mass="14261">MGRGGEYPLREDVPETTEDEGQKKTMGQGHRGERRVSSEKMMRERETGKEDSHVPGGAWLTQSYCRQRPLLRTRYHEHSRLFSLSALSTRGDTSGPLEGARLQNLRVFQALESRCARILRTLGVF</sequence>
<evidence type="ECO:0000313" key="3">
    <source>
        <dbReference type="Proteomes" id="UP001066276"/>
    </source>
</evidence>
<proteinExistence type="predicted"/>
<feature type="region of interest" description="Disordered" evidence="1">
    <location>
        <begin position="1"/>
        <end position="57"/>
    </location>
</feature>
<accession>A0AAV7WD15</accession>
<name>A0AAV7WD15_PLEWA</name>
<evidence type="ECO:0000313" key="2">
    <source>
        <dbReference type="EMBL" id="KAJ1210929.1"/>
    </source>
</evidence>
<evidence type="ECO:0000256" key="1">
    <source>
        <dbReference type="SAM" id="MobiDB-lite"/>
    </source>
</evidence>
<dbReference type="EMBL" id="JANPWB010000002">
    <property type="protein sequence ID" value="KAJ1210929.1"/>
    <property type="molecule type" value="Genomic_DNA"/>
</dbReference>
<keyword evidence="3" id="KW-1185">Reference proteome</keyword>
<dbReference type="Proteomes" id="UP001066276">
    <property type="component" value="Chromosome 1_2"/>
</dbReference>
<reference evidence="2" key="1">
    <citation type="journal article" date="2022" name="bioRxiv">
        <title>Sequencing and chromosome-scale assembly of the giantPleurodeles waltlgenome.</title>
        <authorList>
            <person name="Brown T."/>
            <person name="Elewa A."/>
            <person name="Iarovenko S."/>
            <person name="Subramanian E."/>
            <person name="Araus A.J."/>
            <person name="Petzold A."/>
            <person name="Susuki M."/>
            <person name="Suzuki K.-i.T."/>
            <person name="Hayashi T."/>
            <person name="Toyoda A."/>
            <person name="Oliveira C."/>
            <person name="Osipova E."/>
            <person name="Leigh N.D."/>
            <person name="Simon A."/>
            <person name="Yun M.H."/>
        </authorList>
    </citation>
    <scope>NUCLEOTIDE SEQUENCE</scope>
    <source>
        <strain evidence="2">20211129_DDA</strain>
        <tissue evidence="2">Liver</tissue>
    </source>
</reference>
<organism evidence="2 3">
    <name type="scientific">Pleurodeles waltl</name>
    <name type="common">Iberian ribbed newt</name>
    <dbReference type="NCBI Taxonomy" id="8319"/>
    <lineage>
        <taxon>Eukaryota</taxon>
        <taxon>Metazoa</taxon>
        <taxon>Chordata</taxon>
        <taxon>Craniata</taxon>
        <taxon>Vertebrata</taxon>
        <taxon>Euteleostomi</taxon>
        <taxon>Amphibia</taxon>
        <taxon>Batrachia</taxon>
        <taxon>Caudata</taxon>
        <taxon>Salamandroidea</taxon>
        <taxon>Salamandridae</taxon>
        <taxon>Pleurodelinae</taxon>
        <taxon>Pleurodeles</taxon>
    </lineage>
</organism>
<comment type="caution">
    <text evidence="2">The sequence shown here is derived from an EMBL/GenBank/DDBJ whole genome shotgun (WGS) entry which is preliminary data.</text>
</comment>